<comment type="caution">
    <text evidence="8">The sequence shown here is derived from an EMBL/GenBank/DDBJ whole genome shotgun (WGS) entry which is preliminary data.</text>
</comment>
<dbReference type="InterPro" id="IPR000731">
    <property type="entry name" value="SSD"/>
</dbReference>
<dbReference type="PROSITE" id="PS50156">
    <property type="entry name" value="SSD"/>
    <property type="match status" value="2"/>
</dbReference>
<dbReference type="RefSeq" id="WP_068541799.1">
    <property type="nucleotide sequence ID" value="NZ_LSFI01000018.1"/>
</dbReference>
<feature type="transmembrane region" description="Helical" evidence="6">
    <location>
        <begin position="219"/>
        <end position="238"/>
    </location>
</feature>
<dbReference type="Pfam" id="PF03176">
    <property type="entry name" value="MMPL"/>
    <property type="match status" value="2"/>
</dbReference>
<dbReference type="InterPro" id="IPR001036">
    <property type="entry name" value="Acrflvin-R"/>
</dbReference>
<evidence type="ECO:0000259" key="7">
    <source>
        <dbReference type="PROSITE" id="PS50156"/>
    </source>
</evidence>
<feature type="domain" description="SSD" evidence="7">
    <location>
        <begin position="245"/>
        <end position="366"/>
    </location>
</feature>
<gene>
    <name evidence="8" type="ORF">TH606_04865</name>
</gene>
<keyword evidence="9" id="KW-1185">Reference proteome</keyword>
<dbReference type="Gene3D" id="1.20.1640.10">
    <property type="entry name" value="Multidrug efflux transporter AcrB transmembrane domain"/>
    <property type="match status" value="2"/>
</dbReference>
<feature type="transmembrane region" description="Helical" evidence="6">
    <location>
        <begin position="344"/>
        <end position="367"/>
    </location>
</feature>
<feature type="transmembrane region" description="Helical" evidence="6">
    <location>
        <begin position="388"/>
        <end position="407"/>
    </location>
</feature>
<dbReference type="GO" id="GO:0005886">
    <property type="term" value="C:plasma membrane"/>
    <property type="evidence" value="ECO:0007669"/>
    <property type="project" value="UniProtKB-SubCell"/>
</dbReference>
<keyword evidence="3 6" id="KW-0812">Transmembrane</keyword>
<dbReference type="AlphaFoldDB" id="A0A177E7F0"/>
<evidence type="ECO:0000313" key="8">
    <source>
        <dbReference type="EMBL" id="OAG27867.1"/>
    </source>
</evidence>
<dbReference type="SUPFAM" id="SSF82866">
    <property type="entry name" value="Multidrug efflux transporter AcrB transmembrane domain"/>
    <property type="match status" value="2"/>
</dbReference>
<proteinExistence type="predicted"/>
<evidence type="ECO:0000256" key="5">
    <source>
        <dbReference type="ARBA" id="ARBA00023136"/>
    </source>
</evidence>
<evidence type="ECO:0000256" key="6">
    <source>
        <dbReference type="SAM" id="Phobius"/>
    </source>
</evidence>
<feature type="domain" description="SSD" evidence="7">
    <location>
        <begin position="616"/>
        <end position="742"/>
    </location>
</feature>
<dbReference type="PANTHER" id="PTHR33406:SF12">
    <property type="entry name" value="BLR2997 PROTEIN"/>
    <property type="match status" value="1"/>
</dbReference>
<feature type="transmembrane region" description="Helical" evidence="6">
    <location>
        <begin position="17"/>
        <end position="34"/>
    </location>
</feature>
<feature type="transmembrane region" description="Helical" evidence="6">
    <location>
        <begin position="275"/>
        <end position="296"/>
    </location>
</feature>
<evidence type="ECO:0000313" key="9">
    <source>
        <dbReference type="Proteomes" id="UP000076964"/>
    </source>
</evidence>
<accession>A0A177E7F0</accession>
<dbReference type="OrthoDB" id="9803781at2"/>
<feature type="transmembrane region" description="Helical" evidence="6">
    <location>
        <begin position="245"/>
        <end position="269"/>
    </location>
</feature>
<keyword evidence="2" id="KW-1003">Cell membrane</keyword>
<feature type="transmembrane region" description="Helical" evidence="6">
    <location>
        <begin position="596"/>
        <end position="614"/>
    </location>
</feature>
<dbReference type="Proteomes" id="UP000076964">
    <property type="component" value="Unassembled WGS sequence"/>
</dbReference>
<keyword evidence="4 6" id="KW-1133">Transmembrane helix</keyword>
<feature type="transmembrane region" description="Helical" evidence="6">
    <location>
        <begin position="718"/>
        <end position="743"/>
    </location>
</feature>
<comment type="subcellular location">
    <subcellularLocation>
        <location evidence="1">Cell membrane</location>
        <topology evidence="1">Multi-pass membrane protein</topology>
    </subcellularLocation>
</comment>
<name>A0A177E7F0_9BACT</name>
<evidence type="ECO:0000256" key="2">
    <source>
        <dbReference type="ARBA" id="ARBA00022475"/>
    </source>
</evidence>
<dbReference type="EMBL" id="LSFI01000018">
    <property type="protein sequence ID" value="OAG27867.1"/>
    <property type="molecule type" value="Genomic_DNA"/>
</dbReference>
<dbReference type="PRINTS" id="PR00702">
    <property type="entry name" value="ACRIFLAVINRP"/>
</dbReference>
<dbReference type="InterPro" id="IPR004869">
    <property type="entry name" value="MMPL_dom"/>
</dbReference>
<dbReference type="PANTHER" id="PTHR33406">
    <property type="entry name" value="MEMBRANE PROTEIN MJ1562-RELATED"/>
    <property type="match status" value="1"/>
</dbReference>
<feature type="transmembrane region" description="Helical" evidence="6">
    <location>
        <begin position="689"/>
        <end position="712"/>
    </location>
</feature>
<organism evidence="8 9">
    <name type="scientific">Thermodesulfatator autotrophicus</name>
    <dbReference type="NCBI Taxonomy" id="1795632"/>
    <lineage>
        <taxon>Bacteria</taxon>
        <taxon>Pseudomonadati</taxon>
        <taxon>Thermodesulfobacteriota</taxon>
        <taxon>Thermodesulfobacteria</taxon>
        <taxon>Thermodesulfobacteriales</taxon>
        <taxon>Thermodesulfatatoraceae</taxon>
        <taxon>Thermodesulfatator</taxon>
    </lineage>
</organism>
<dbReference type="GO" id="GO:0022857">
    <property type="term" value="F:transmembrane transporter activity"/>
    <property type="evidence" value="ECO:0007669"/>
    <property type="project" value="InterPro"/>
</dbReference>
<keyword evidence="5 6" id="KW-0472">Membrane</keyword>
<feature type="transmembrane region" description="Helical" evidence="6">
    <location>
        <begin position="308"/>
        <end position="332"/>
    </location>
</feature>
<dbReference type="STRING" id="1795632.TH606_04865"/>
<sequence length="747" mass="84201">MNSQEFYRRFVWQYQKFWLAVVLAFTIFCGWQVAHLPVVTSTDAIIPRDSLWHYYENFREQFGADDGVAVVLHSPSGIFTPETLAYIQKLTSIFEDIEEVESVLSVTNVEDIRGGEEIFEVEPLIGEEIPADTKSLSYLKERARRNPLIFRNLVSEDFKTTLLLLRTNYRGEDLDFENRLVHKVKHILQKNPPPTSVEIHLAGWPVVNVNMAAYMNKDLMVFIPGCFFLLCLLIYVFLHSWRAVLGAAIIINLSLVAAMASLKLVGGALSPMTSVLAPLTMALALADVIHLTMTYFKLSPKERAVSRAVAITWAPCFLTSLTTAIGFGSLMISRVPSIREFGGAAALAMFIEYFLTFTLFAFLLPWIRRGKFKIGFNKTLVEPLAKSYPWWSYKALILFILVAGISISQISKIKVDTNVIDFFHHSTPVYQDVVFVDKHLGGAQTIEISLENPRGDFLDPKLLKKIDEVARWLEKHPLFYQAISPAEFFKLMNRAFHQENDKYFKIPDSRELISQYLLLYGGDELAHFLNEDQNWARISARTPEHSSEKINEAIRELNKKLEEVFKGTGVKFNVTGKTYLVNRTADDIVKSQVESLATAAFLIFGIMFLVLRSLKLGLLSIPSNAFPLVVNFGFMGIMGIPLNTSTATISAVAIGIAVDDTIHFLIRYRRNRKNREPISAVKNTLREKGNAVFTTSLSLIAAFLVLGVSKFIPTVQFGMLSALVIGLALLADVLLLPAIIYLLRRIF</sequence>
<protein>
    <recommendedName>
        <fullName evidence="7">SSD domain-containing protein</fullName>
    </recommendedName>
</protein>
<evidence type="ECO:0000256" key="1">
    <source>
        <dbReference type="ARBA" id="ARBA00004651"/>
    </source>
</evidence>
<evidence type="ECO:0000256" key="4">
    <source>
        <dbReference type="ARBA" id="ARBA00022989"/>
    </source>
</evidence>
<dbReference type="InterPro" id="IPR050545">
    <property type="entry name" value="Mycobact_MmpL"/>
</dbReference>
<evidence type="ECO:0000256" key="3">
    <source>
        <dbReference type="ARBA" id="ARBA00022692"/>
    </source>
</evidence>
<reference evidence="8 9" key="1">
    <citation type="submission" date="2016-02" db="EMBL/GenBank/DDBJ databases">
        <title>Draft genome sequence of Thermodesulfatator sp. S606.</title>
        <authorList>
            <person name="Lai Q."/>
            <person name="Cao J."/>
            <person name="Dupont S."/>
            <person name="Shao Z."/>
            <person name="Jebbar M."/>
            <person name="Alain K."/>
        </authorList>
    </citation>
    <scope>NUCLEOTIDE SEQUENCE [LARGE SCALE GENOMIC DNA]</scope>
    <source>
        <strain evidence="8 9">S606</strain>
    </source>
</reference>